<reference evidence="1 2" key="1">
    <citation type="submission" date="2018-10" db="EMBL/GenBank/DDBJ databases">
        <title>Natrarchaeobius chitinivorans gen. nov., sp. nov., and Natrarchaeobius haloalkaliphilus sp. nov., alkaliphilic, chitin-utilizing haloarchaea from hypersaline alkaline lakes.</title>
        <authorList>
            <person name="Sorokin D.Y."/>
            <person name="Elcheninov A.G."/>
            <person name="Kostrikina N.A."/>
            <person name="Bale N.J."/>
            <person name="Sinninghe Damste J.S."/>
            <person name="Khijniak T.V."/>
            <person name="Kublanov I.V."/>
            <person name="Toshchakov S.V."/>
        </authorList>
    </citation>
    <scope>NUCLEOTIDE SEQUENCE [LARGE SCALE GENOMIC DNA]</scope>
    <source>
        <strain evidence="1 2">AArcht7</strain>
    </source>
</reference>
<accession>A0A3N6NRD2</accession>
<protein>
    <submittedName>
        <fullName evidence="1">Uncharacterized protein</fullName>
    </submittedName>
</protein>
<dbReference type="AlphaFoldDB" id="A0A3N6NRD2"/>
<sequence length="62" mass="6791">MSDETASRVDLIHSTLVRSIDGSSGSRFPGRCRWTEVSGLRPSRATGATFESYYGEELTGYS</sequence>
<gene>
    <name evidence="1" type="ORF">EA472_04555</name>
</gene>
<dbReference type="EMBL" id="REFZ01000002">
    <property type="protein sequence ID" value="RQH02573.1"/>
    <property type="molecule type" value="Genomic_DNA"/>
</dbReference>
<evidence type="ECO:0000313" key="2">
    <source>
        <dbReference type="Proteomes" id="UP000281431"/>
    </source>
</evidence>
<dbReference type="Proteomes" id="UP000281431">
    <property type="component" value="Unassembled WGS sequence"/>
</dbReference>
<evidence type="ECO:0000313" key="1">
    <source>
        <dbReference type="EMBL" id="RQH02573.1"/>
    </source>
</evidence>
<organism evidence="1 2">
    <name type="scientific">Natrarchaeobius chitinivorans</name>
    <dbReference type="NCBI Taxonomy" id="1679083"/>
    <lineage>
        <taxon>Archaea</taxon>
        <taxon>Methanobacteriati</taxon>
        <taxon>Methanobacteriota</taxon>
        <taxon>Stenosarchaea group</taxon>
        <taxon>Halobacteria</taxon>
        <taxon>Halobacteriales</taxon>
        <taxon>Natrialbaceae</taxon>
        <taxon>Natrarchaeobius</taxon>
    </lineage>
</organism>
<keyword evidence="2" id="KW-1185">Reference proteome</keyword>
<comment type="caution">
    <text evidence="1">The sequence shown here is derived from an EMBL/GenBank/DDBJ whole genome shotgun (WGS) entry which is preliminary data.</text>
</comment>
<proteinExistence type="predicted"/>
<name>A0A3N6NRD2_NATCH</name>